<dbReference type="Gene3D" id="1.25.40.10">
    <property type="entry name" value="Tetratricopeptide repeat domain"/>
    <property type="match status" value="1"/>
</dbReference>
<organism evidence="1 2">
    <name type="scientific">Desulfonema limicola</name>
    <dbReference type="NCBI Taxonomy" id="45656"/>
    <lineage>
        <taxon>Bacteria</taxon>
        <taxon>Pseudomonadati</taxon>
        <taxon>Thermodesulfobacteriota</taxon>
        <taxon>Desulfobacteria</taxon>
        <taxon>Desulfobacterales</taxon>
        <taxon>Desulfococcaceae</taxon>
        <taxon>Desulfonema</taxon>
    </lineage>
</organism>
<dbReference type="Proteomes" id="UP000663720">
    <property type="component" value="Chromosome"/>
</dbReference>
<dbReference type="SUPFAM" id="SSF48452">
    <property type="entry name" value="TPR-like"/>
    <property type="match status" value="1"/>
</dbReference>
<proteinExistence type="predicted"/>
<accession>A0A975B9A6</accession>
<reference evidence="1" key="1">
    <citation type="journal article" date="2021" name="Microb. Physiol.">
        <title>Proteogenomic Insights into the Physiology of Marine, Sulfate-Reducing, Filamentous Desulfonema limicola and Desulfonema magnum.</title>
        <authorList>
            <person name="Schnaars V."/>
            <person name="Wohlbrand L."/>
            <person name="Scheve S."/>
            <person name="Hinrichs C."/>
            <person name="Reinhardt R."/>
            <person name="Rabus R."/>
        </authorList>
    </citation>
    <scope>NUCLEOTIDE SEQUENCE</scope>
    <source>
        <strain evidence="1">5ac10</strain>
    </source>
</reference>
<dbReference type="KEGG" id="dli:dnl_35740"/>
<keyword evidence="2" id="KW-1185">Reference proteome</keyword>
<dbReference type="InterPro" id="IPR011990">
    <property type="entry name" value="TPR-like_helical_dom_sf"/>
</dbReference>
<evidence type="ECO:0000313" key="2">
    <source>
        <dbReference type="Proteomes" id="UP000663720"/>
    </source>
</evidence>
<dbReference type="EMBL" id="CP061799">
    <property type="protein sequence ID" value="QTA81243.1"/>
    <property type="molecule type" value="Genomic_DNA"/>
</dbReference>
<gene>
    <name evidence="1" type="ORF">dnl_35740</name>
</gene>
<evidence type="ECO:0000313" key="1">
    <source>
        <dbReference type="EMBL" id="QTA81243.1"/>
    </source>
</evidence>
<name>A0A975B9A6_9BACT</name>
<protein>
    <submittedName>
        <fullName evidence="1">Tetratricopeptide-like domain-containing protein</fullName>
    </submittedName>
</protein>
<dbReference type="RefSeq" id="WP_207687305.1">
    <property type="nucleotide sequence ID" value="NZ_CP061799.1"/>
</dbReference>
<dbReference type="AlphaFoldDB" id="A0A975B9A6"/>
<sequence length="308" mass="34974">MDVKKQIKSLISHADIYKSQGLLNEAKDKYINAWKIIKENEKFITNHKSLQSALSKKIKALKLEIEILENEKPDREMSEQVQKIIKEKFAFSDNKETAELEGAVALTKFGQYGKALEEFNSLLSVEKLRLEAAKNIIRCHVGLDTIKEAVAFFNKWTKSDLFSYEQLKILHTFLQSILDKKGVNIILPLLENQEQVNELSMPDEDEHEKTEISEDEILDISSVGIALDQEKTYEFDVSFQSGTIINLLISDKEKELLENLKPGDLLGHVQFYSPIAMFEGQGIVASKSKIEAGPKTGHYSVDIQIKSL</sequence>